<dbReference type="Gene3D" id="6.10.340.10">
    <property type="match status" value="1"/>
</dbReference>
<evidence type="ECO:0000256" key="13">
    <source>
        <dbReference type="ARBA" id="ARBA00023136"/>
    </source>
</evidence>
<dbReference type="PATRIC" id="fig|145458.8.peg.101"/>
<proteinExistence type="predicted"/>
<protein>
    <recommendedName>
        <fullName evidence="14">Sensor histidine kinase MtrB</fullName>
        <ecNumber evidence="3">2.7.13.3</ecNumber>
    </recommendedName>
    <alternativeName>
        <fullName evidence="15">Sensor-like histidine kinase SenX3</fullName>
    </alternativeName>
</protein>
<evidence type="ECO:0000256" key="12">
    <source>
        <dbReference type="ARBA" id="ARBA00023012"/>
    </source>
</evidence>
<evidence type="ECO:0000256" key="9">
    <source>
        <dbReference type="ARBA" id="ARBA00022777"/>
    </source>
</evidence>
<dbReference type="InterPro" id="IPR050351">
    <property type="entry name" value="BphY/WalK/GraS-like"/>
</dbReference>
<evidence type="ECO:0000256" key="7">
    <source>
        <dbReference type="ARBA" id="ARBA00022692"/>
    </source>
</evidence>
<organism evidence="20 21">
    <name type="scientific">Rathayibacter toxicus</name>
    <dbReference type="NCBI Taxonomy" id="145458"/>
    <lineage>
        <taxon>Bacteria</taxon>
        <taxon>Bacillati</taxon>
        <taxon>Actinomycetota</taxon>
        <taxon>Actinomycetes</taxon>
        <taxon>Micrococcales</taxon>
        <taxon>Microbacteriaceae</taxon>
        <taxon>Rathayibacter</taxon>
    </lineage>
</organism>
<dbReference type="Proteomes" id="UP000052979">
    <property type="component" value="Unassembled WGS sequence"/>
</dbReference>
<keyword evidence="9 20" id="KW-0418">Kinase</keyword>
<dbReference type="GO" id="GO:0000156">
    <property type="term" value="F:phosphorelay response regulator activity"/>
    <property type="evidence" value="ECO:0007669"/>
    <property type="project" value="TreeGrafter"/>
</dbReference>
<dbReference type="InterPro" id="IPR003594">
    <property type="entry name" value="HATPase_dom"/>
</dbReference>
<evidence type="ECO:0000256" key="2">
    <source>
        <dbReference type="ARBA" id="ARBA00004651"/>
    </source>
</evidence>
<evidence type="ECO:0000256" key="17">
    <source>
        <dbReference type="SAM" id="Phobius"/>
    </source>
</evidence>
<feature type="domain" description="HAMP" evidence="19">
    <location>
        <begin position="228"/>
        <end position="280"/>
    </location>
</feature>
<comment type="caution">
    <text evidence="20">The sequence shown here is derived from an EMBL/GenBank/DDBJ whole genome shotgun (WGS) entry which is preliminary data.</text>
</comment>
<dbReference type="SUPFAM" id="SSF47384">
    <property type="entry name" value="Homodimeric domain of signal transducing histidine kinase"/>
    <property type="match status" value="1"/>
</dbReference>
<dbReference type="InterPro" id="IPR003660">
    <property type="entry name" value="HAMP_dom"/>
</dbReference>
<dbReference type="SUPFAM" id="SSF158472">
    <property type="entry name" value="HAMP domain-like"/>
    <property type="match status" value="1"/>
</dbReference>
<evidence type="ECO:0000256" key="16">
    <source>
        <dbReference type="SAM" id="MobiDB-lite"/>
    </source>
</evidence>
<evidence type="ECO:0000259" key="18">
    <source>
        <dbReference type="PROSITE" id="PS50109"/>
    </source>
</evidence>
<dbReference type="InterPro" id="IPR003661">
    <property type="entry name" value="HisK_dim/P_dom"/>
</dbReference>
<keyword evidence="5" id="KW-0597">Phosphoprotein</keyword>
<dbReference type="SMART" id="SM00304">
    <property type="entry name" value="HAMP"/>
    <property type="match status" value="1"/>
</dbReference>
<dbReference type="Pfam" id="PF00672">
    <property type="entry name" value="HAMP"/>
    <property type="match status" value="1"/>
</dbReference>
<dbReference type="Pfam" id="PF02518">
    <property type="entry name" value="HATPase_c"/>
    <property type="match status" value="1"/>
</dbReference>
<dbReference type="InterPro" id="IPR036890">
    <property type="entry name" value="HATPase_C_sf"/>
</dbReference>
<dbReference type="InterPro" id="IPR047669">
    <property type="entry name" value="MtrAB_MtrB"/>
</dbReference>
<dbReference type="PROSITE" id="PS50885">
    <property type="entry name" value="HAMP"/>
    <property type="match status" value="1"/>
</dbReference>
<evidence type="ECO:0000256" key="11">
    <source>
        <dbReference type="ARBA" id="ARBA00022989"/>
    </source>
</evidence>
<sequence length="561" mass="61424">MSLARRRAKALWRWRGIVLSKWRASLQFRAVTITVVLSGIAICSTGMYLSYSIGNNLFHSRLSQVTEDTFRATSAAQGHLDTATVLTRQDMEEVMNSVRTVIHDASSSGLITIVRAPRQPPSAVAPQDVYHHQVQDGVISNALRERVQTGPDRQYWQSVTWDVAGRSQPGILVGSTLELPNSAGRYELYIGYSLADVEQTLHFVQQVLNSAGILLILLIGAVSWVVVRSVVAPVRLAAATSQRLAAGELDVRIPERGQDVIATLAHSFNGMAESLHDRISELATLSQVQQRFVSDVSHELRTPLTTMKLAGDVLYHQRDDFDPVAKRTVELLRGQIGRFESLLADLLEISRHDAGSAELEVEPVNMVRLADAEIEQMRGLAEANGSRLTLSAPGGYFDAELDPRRIRRIVRNVLGNAIEHGDGREIIVTVDSNETAVALSVRDYGHGMSSEEAALVFNRFWRADPSRRRTLGGTGLGLAIAQEDTALHDGFLEVWSMPEHGAYFRLTAPRRRGQRIDSSPLPLPPDDAGEQAFTGSIVLPPPIFALGRDARSASGASAATQ</sequence>
<evidence type="ECO:0000259" key="19">
    <source>
        <dbReference type="PROSITE" id="PS50885"/>
    </source>
</evidence>
<evidence type="ECO:0000313" key="21">
    <source>
        <dbReference type="Proteomes" id="UP000052979"/>
    </source>
</evidence>
<dbReference type="EMBL" id="LBFI01000001">
    <property type="protein sequence ID" value="KKM47356.1"/>
    <property type="molecule type" value="Genomic_DNA"/>
</dbReference>
<dbReference type="PANTHER" id="PTHR42878:SF7">
    <property type="entry name" value="SENSOR HISTIDINE KINASE GLRK"/>
    <property type="match status" value="1"/>
</dbReference>
<keyword evidence="4" id="KW-1003">Cell membrane</keyword>
<evidence type="ECO:0000256" key="10">
    <source>
        <dbReference type="ARBA" id="ARBA00022840"/>
    </source>
</evidence>
<dbReference type="FunFam" id="3.30.565.10:FF:000013">
    <property type="entry name" value="Two-component sensor histidine kinase"/>
    <property type="match status" value="1"/>
</dbReference>
<name>A0A0U1PWJ3_9MICO</name>
<dbReference type="GO" id="GO:0030295">
    <property type="term" value="F:protein kinase activator activity"/>
    <property type="evidence" value="ECO:0007669"/>
    <property type="project" value="TreeGrafter"/>
</dbReference>
<gene>
    <name evidence="20" type="ORF">VT73_00495</name>
</gene>
<dbReference type="Pfam" id="PF00512">
    <property type="entry name" value="HisKA"/>
    <property type="match status" value="1"/>
</dbReference>
<dbReference type="Gene3D" id="1.10.287.130">
    <property type="match status" value="1"/>
</dbReference>
<feature type="region of interest" description="Disordered" evidence="16">
    <location>
        <begin position="514"/>
        <end position="534"/>
    </location>
</feature>
<dbReference type="PANTHER" id="PTHR42878">
    <property type="entry name" value="TWO-COMPONENT HISTIDINE KINASE"/>
    <property type="match status" value="1"/>
</dbReference>
<evidence type="ECO:0000256" key="6">
    <source>
        <dbReference type="ARBA" id="ARBA00022679"/>
    </source>
</evidence>
<evidence type="ECO:0000256" key="4">
    <source>
        <dbReference type="ARBA" id="ARBA00022475"/>
    </source>
</evidence>
<dbReference type="PROSITE" id="PS50109">
    <property type="entry name" value="HIS_KIN"/>
    <property type="match status" value="1"/>
</dbReference>
<dbReference type="AlphaFoldDB" id="A0A0U1PWJ3"/>
<dbReference type="SMART" id="SM00387">
    <property type="entry name" value="HATPase_c"/>
    <property type="match status" value="1"/>
</dbReference>
<dbReference type="GO" id="GO:0005524">
    <property type="term" value="F:ATP binding"/>
    <property type="evidence" value="ECO:0007669"/>
    <property type="project" value="UniProtKB-KW"/>
</dbReference>
<evidence type="ECO:0000256" key="15">
    <source>
        <dbReference type="ARBA" id="ARBA00039401"/>
    </source>
</evidence>
<keyword evidence="11 17" id="KW-1133">Transmembrane helix</keyword>
<dbReference type="SMART" id="SM00388">
    <property type="entry name" value="HisKA"/>
    <property type="match status" value="1"/>
</dbReference>
<dbReference type="GO" id="GO:0007234">
    <property type="term" value="P:osmosensory signaling via phosphorelay pathway"/>
    <property type="evidence" value="ECO:0007669"/>
    <property type="project" value="TreeGrafter"/>
</dbReference>
<accession>A0A0U1PWJ3</accession>
<keyword evidence="12" id="KW-0902">Two-component regulatory system</keyword>
<reference evidence="20 21" key="1">
    <citation type="submission" date="2015-04" db="EMBL/GenBank/DDBJ databases">
        <title>Draft genome sequence of Rathayibacter toxicus strain FH-142 (AKA 70134 or CS 32), a Western Australian isolate.</title>
        <authorList>
            <consortium name="Consortium for Microbial Forensics and Genomics (microFORGE)"/>
            <person name="Knight B.M."/>
            <person name="Roberts D.P."/>
            <person name="Lin D."/>
            <person name="Hari K."/>
            <person name="Fletcher J."/>
            <person name="Melcher U."/>
            <person name="Blagden T."/>
            <person name="Luster D.G."/>
            <person name="Sechler A.J."/>
            <person name="Schneider W.L."/>
            <person name="Winegar R.A."/>
        </authorList>
    </citation>
    <scope>NUCLEOTIDE SEQUENCE [LARGE SCALE GENOMIC DNA]</scope>
    <source>
        <strain evidence="20 21">FH142</strain>
    </source>
</reference>
<dbReference type="eggNOG" id="COG5002">
    <property type="taxonomic scope" value="Bacteria"/>
</dbReference>
<keyword evidence="6" id="KW-0808">Transferase</keyword>
<evidence type="ECO:0000256" key="3">
    <source>
        <dbReference type="ARBA" id="ARBA00012438"/>
    </source>
</evidence>
<keyword evidence="21" id="KW-1185">Reference proteome</keyword>
<dbReference type="NCBIfam" id="NF040691">
    <property type="entry name" value="MtrAB_MtrB"/>
    <property type="match status" value="1"/>
</dbReference>
<dbReference type="CDD" id="cd00082">
    <property type="entry name" value="HisKA"/>
    <property type="match status" value="1"/>
</dbReference>
<dbReference type="CDD" id="cd06225">
    <property type="entry name" value="HAMP"/>
    <property type="match status" value="1"/>
</dbReference>
<keyword evidence="8" id="KW-0547">Nucleotide-binding</keyword>
<dbReference type="GO" id="GO:0000155">
    <property type="term" value="F:phosphorelay sensor kinase activity"/>
    <property type="evidence" value="ECO:0007669"/>
    <property type="project" value="InterPro"/>
</dbReference>
<dbReference type="GO" id="GO:0005886">
    <property type="term" value="C:plasma membrane"/>
    <property type="evidence" value="ECO:0007669"/>
    <property type="project" value="UniProtKB-SubCell"/>
</dbReference>
<dbReference type="EC" id="2.7.13.3" evidence="3"/>
<dbReference type="InterPro" id="IPR005467">
    <property type="entry name" value="His_kinase_dom"/>
</dbReference>
<comment type="subcellular location">
    <subcellularLocation>
        <location evidence="2">Cell membrane</location>
        <topology evidence="2">Multi-pass membrane protein</topology>
    </subcellularLocation>
</comment>
<evidence type="ECO:0000256" key="1">
    <source>
        <dbReference type="ARBA" id="ARBA00000085"/>
    </source>
</evidence>
<dbReference type="InterPro" id="IPR004358">
    <property type="entry name" value="Sig_transdc_His_kin-like_C"/>
</dbReference>
<comment type="catalytic activity">
    <reaction evidence="1">
        <text>ATP + protein L-histidine = ADP + protein N-phospho-L-histidine.</text>
        <dbReference type="EC" id="2.7.13.3"/>
    </reaction>
</comment>
<keyword evidence="7 17" id="KW-0812">Transmembrane</keyword>
<dbReference type="GeneID" id="93666612"/>
<keyword evidence="10" id="KW-0067">ATP-binding</keyword>
<feature type="domain" description="Histidine kinase" evidence="18">
    <location>
        <begin position="295"/>
        <end position="512"/>
    </location>
</feature>
<dbReference type="Gene3D" id="3.30.565.10">
    <property type="entry name" value="Histidine kinase-like ATPase, C-terminal domain"/>
    <property type="match status" value="1"/>
</dbReference>
<evidence type="ECO:0000256" key="8">
    <source>
        <dbReference type="ARBA" id="ARBA00022741"/>
    </source>
</evidence>
<feature type="transmembrane region" description="Helical" evidence="17">
    <location>
        <begin position="30"/>
        <end position="51"/>
    </location>
</feature>
<evidence type="ECO:0000256" key="5">
    <source>
        <dbReference type="ARBA" id="ARBA00022553"/>
    </source>
</evidence>
<dbReference type="InterPro" id="IPR036097">
    <property type="entry name" value="HisK_dim/P_sf"/>
</dbReference>
<dbReference type="FunFam" id="1.10.287.130:FF:000010">
    <property type="entry name" value="Two-component sensor histidine kinase"/>
    <property type="match status" value="1"/>
</dbReference>
<evidence type="ECO:0000256" key="14">
    <source>
        <dbReference type="ARBA" id="ARBA00035305"/>
    </source>
</evidence>
<dbReference type="PRINTS" id="PR00344">
    <property type="entry name" value="BCTRLSENSOR"/>
</dbReference>
<keyword evidence="13 17" id="KW-0472">Membrane</keyword>
<evidence type="ECO:0000313" key="20">
    <source>
        <dbReference type="EMBL" id="KKM47356.1"/>
    </source>
</evidence>
<dbReference type="SUPFAM" id="SSF55874">
    <property type="entry name" value="ATPase domain of HSP90 chaperone/DNA topoisomerase II/histidine kinase"/>
    <property type="match status" value="1"/>
</dbReference>
<dbReference type="RefSeq" id="WP_042734257.1">
    <property type="nucleotide sequence ID" value="NZ_CP010848.1"/>
</dbReference>